<dbReference type="InterPro" id="IPR014729">
    <property type="entry name" value="Rossmann-like_a/b/a_fold"/>
</dbReference>
<evidence type="ECO:0000256" key="5">
    <source>
        <dbReference type="ARBA" id="ARBA00022741"/>
    </source>
</evidence>
<proteinExistence type="inferred from homology"/>
<sequence>MYSKTDVFRADVHLPVLLDTLSARLAAVGEVRRWVIALSGGLDSSVLLELCSRLPLAQPRVAVHINHQLQSAADAWPLHCQRHCERLAVPLTVIPVQPASASEASARAARYAAFADFLQPGDCLLLAQHADDQAETLLLRLLRGAGVTGLAGMPVARPLGQAQLLRPLLEQPRALLEAVATELGLQPVIDPTNAQDHYDRNWLRLHILPRLQQHWPGLLNRCGDTVELMRDADALLRERAEEDLQACGVATAVLDLNRLQQLSPERQRNLMHHWISAATGVRLSRRRLIGLMHAMVSAGAGADPVERLQSMQLRRYRHELYLLPDPLPAPLSMAVPVRVGQVQELPHGRLSWQRAAQGLADGHALTLDYRRGGERLRPLGRGGSVALKQVLQESGMPPWLRSLQPLLKDGERIVALPGLCLCADAVVENGFVPQWDAFGLS</sequence>
<evidence type="ECO:0000256" key="7">
    <source>
        <dbReference type="ARBA" id="ARBA00048539"/>
    </source>
</evidence>
<comment type="function">
    <text evidence="8">Ligates lysine onto the cytidine present at position 34 of the AUA codon-specific tRNA(Ile) that contains the anticodon CAU, in an ATP-dependent manner. Cytidine is converted to lysidine, thus changing the amino acid specificity of the tRNA from methionine to isoleucine.</text>
</comment>
<evidence type="ECO:0000313" key="10">
    <source>
        <dbReference type="EMBL" id="PSL11957.1"/>
    </source>
</evidence>
<keyword evidence="3 8" id="KW-0436">Ligase</keyword>
<dbReference type="GO" id="GO:0005524">
    <property type="term" value="F:ATP binding"/>
    <property type="evidence" value="ECO:0007669"/>
    <property type="project" value="UniProtKB-UniRule"/>
</dbReference>
<reference evidence="10 11" key="1">
    <citation type="submission" date="2018-03" db="EMBL/GenBank/DDBJ databases">
        <title>Genomic Encyclopedia of Archaeal and Bacterial Type Strains, Phase II (KMG-II): from individual species to whole genera.</title>
        <authorList>
            <person name="Goeker M."/>
        </authorList>
    </citation>
    <scope>NUCLEOTIDE SEQUENCE [LARGE SCALE GENOMIC DNA]</scope>
    <source>
        <strain evidence="10 11">DSM 17586</strain>
    </source>
</reference>
<feature type="binding site" evidence="8">
    <location>
        <begin position="39"/>
        <end position="44"/>
    </location>
    <ligand>
        <name>ATP</name>
        <dbReference type="ChEBI" id="CHEBI:30616"/>
    </ligand>
</feature>
<dbReference type="PANTHER" id="PTHR43033:SF1">
    <property type="entry name" value="TRNA(ILE)-LYSIDINE SYNTHASE-RELATED"/>
    <property type="match status" value="1"/>
</dbReference>
<keyword evidence="5 8" id="KW-0547">Nucleotide-binding</keyword>
<dbReference type="SUPFAM" id="SSF56037">
    <property type="entry name" value="PheT/TilS domain"/>
    <property type="match status" value="1"/>
</dbReference>
<evidence type="ECO:0000256" key="6">
    <source>
        <dbReference type="ARBA" id="ARBA00022840"/>
    </source>
</evidence>
<dbReference type="GO" id="GO:0005737">
    <property type="term" value="C:cytoplasm"/>
    <property type="evidence" value="ECO:0007669"/>
    <property type="project" value="UniProtKB-SubCell"/>
</dbReference>
<comment type="catalytic activity">
    <reaction evidence="7 8">
        <text>cytidine(34) in tRNA(Ile2) + L-lysine + ATP = lysidine(34) in tRNA(Ile2) + AMP + diphosphate + H(+)</text>
        <dbReference type="Rhea" id="RHEA:43744"/>
        <dbReference type="Rhea" id="RHEA-COMP:10625"/>
        <dbReference type="Rhea" id="RHEA-COMP:10670"/>
        <dbReference type="ChEBI" id="CHEBI:15378"/>
        <dbReference type="ChEBI" id="CHEBI:30616"/>
        <dbReference type="ChEBI" id="CHEBI:32551"/>
        <dbReference type="ChEBI" id="CHEBI:33019"/>
        <dbReference type="ChEBI" id="CHEBI:82748"/>
        <dbReference type="ChEBI" id="CHEBI:83665"/>
        <dbReference type="ChEBI" id="CHEBI:456215"/>
        <dbReference type="EC" id="6.3.4.19"/>
    </reaction>
</comment>
<dbReference type="Gene3D" id="3.40.50.620">
    <property type="entry name" value="HUPs"/>
    <property type="match status" value="1"/>
</dbReference>
<evidence type="ECO:0000256" key="8">
    <source>
        <dbReference type="HAMAP-Rule" id="MF_01161"/>
    </source>
</evidence>
<dbReference type="RefSeq" id="WP_106592812.1">
    <property type="nucleotide sequence ID" value="NZ_PYGI01000021.1"/>
</dbReference>
<organism evidence="10 11">
    <name type="scientific">Marinobacterium halophilum</name>
    <dbReference type="NCBI Taxonomy" id="267374"/>
    <lineage>
        <taxon>Bacteria</taxon>
        <taxon>Pseudomonadati</taxon>
        <taxon>Pseudomonadota</taxon>
        <taxon>Gammaproteobacteria</taxon>
        <taxon>Oceanospirillales</taxon>
        <taxon>Oceanospirillaceae</taxon>
        <taxon>Marinobacterium</taxon>
    </lineage>
</organism>
<dbReference type="InterPro" id="IPR015262">
    <property type="entry name" value="tRNA_Ile_lys_synt_subst-bd"/>
</dbReference>
<keyword evidence="6 8" id="KW-0067">ATP-binding</keyword>
<dbReference type="InterPro" id="IPR012094">
    <property type="entry name" value="tRNA_Ile_lys_synt"/>
</dbReference>
<dbReference type="Pfam" id="PF09179">
    <property type="entry name" value="TilS"/>
    <property type="match status" value="1"/>
</dbReference>
<evidence type="ECO:0000313" key="11">
    <source>
        <dbReference type="Proteomes" id="UP000242133"/>
    </source>
</evidence>
<dbReference type="AlphaFoldDB" id="A0A2P8ER57"/>
<protein>
    <recommendedName>
        <fullName evidence="8">tRNA(Ile)-lysidine synthase</fullName>
        <ecNumber evidence="8">6.3.4.19</ecNumber>
    </recommendedName>
    <alternativeName>
        <fullName evidence="8">tRNA(Ile)-2-lysyl-cytidine synthase</fullName>
    </alternativeName>
    <alternativeName>
        <fullName evidence="8">tRNA(Ile)-lysidine synthetase</fullName>
    </alternativeName>
</protein>
<comment type="caution">
    <text evidence="10">The sequence shown here is derived from an EMBL/GenBank/DDBJ whole genome shotgun (WGS) entry which is preliminary data.</text>
</comment>
<evidence type="ECO:0000256" key="4">
    <source>
        <dbReference type="ARBA" id="ARBA00022694"/>
    </source>
</evidence>
<dbReference type="SMART" id="SM00977">
    <property type="entry name" value="TilS_C"/>
    <property type="match status" value="1"/>
</dbReference>
<gene>
    <name evidence="8" type="primary">tilS</name>
    <name evidence="10" type="ORF">CLV44_12166</name>
</gene>
<dbReference type="SUPFAM" id="SSF82829">
    <property type="entry name" value="MesJ substrate recognition domain-like"/>
    <property type="match status" value="1"/>
</dbReference>
<keyword evidence="2 8" id="KW-0963">Cytoplasm</keyword>
<dbReference type="OrthoDB" id="9807403at2"/>
<dbReference type="InterPro" id="IPR011063">
    <property type="entry name" value="TilS/TtcA_N"/>
</dbReference>
<dbReference type="Pfam" id="PF01171">
    <property type="entry name" value="ATP_bind_3"/>
    <property type="match status" value="1"/>
</dbReference>
<dbReference type="EC" id="6.3.4.19" evidence="8"/>
<dbReference type="SUPFAM" id="SSF52402">
    <property type="entry name" value="Adenine nucleotide alpha hydrolases-like"/>
    <property type="match status" value="1"/>
</dbReference>
<evidence type="ECO:0000256" key="2">
    <source>
        <dbReference type="ARBA" id="ARBA00022490"/>
    </source>
</evidence>
<evidence type="ECO:0000256" key="1">
    <source>
        <dbReference type="ARBA" id="ARBA00004496"/>
    </source>
</evidence>
<comment type="similarity">
    <text evidence="8">Belongs to the tRNA(Ile)-lysidine synthase family.</text>
</comment>
<dbReference type="PANTHER" id="PTHR43033">
    <property type="entry name" value="TRNA(ILE)-LYSIDINE SYNTHASE-RELATED"/>
    <property type="match status" value="1"/>
</dbReference>
<dbReference type="CDD" id="cd01992">
    <property type="entry name" value="TilS_N"/>
    <property type="match status" value="1"/>
</dbReference>
<feature type="domain" description="Lysidine-tRNA(Ile) synthetase C-terminal" evidence="9">
    <location>
        <begin position="365"/>
        <end position="435"/>
    </location>
</feature>
<dbReference type="HAMAP" id="MF_01161">
    <property type="entry name" value="tRNA_Ile_lys_synt"/>
    <property type="match status" value="1"/>
</dbReference>
<comment type="domain">
    <text evidence="8">The N-terminal region contains the highly conserved SGGXDS motif, predicted to be a P-loop motif involved in ATP binding.</text>
</comment>
<dbReference type="NCBIfam" id="TIGR02433">
    <property type="entry name" value="lysidine_TilS_C"/>
    <property type="match status" value="1"/>
</dbReference>
<accession>A0A2P8ER57</accession>
<dbReference type="InterPro" id="IPR012796">
    <property type="entry name" value="Lysidine-tRNA-synth_C"/>
</dbReference>
<dbReference type="Pfam" id="PF11734">
    <property type="entry name" value="TilS_C"/>
    <property type="match status" value="1"/>
</dbReference>
<dbReference type="Gene3D" id="1.20.59.20">
    <property type="match status" value="1"/>
</dbReference>
<name>A0A2P8ER57_9GAMM</name>
<evidence type="ECO:0000259" key="9">
    <source>
        <dbReference type="SMART" id="SM00977"/>
    </source>
</evidence>
<dbReference type="GO" id="GO:0006400">
    <property type="term" value="P:tRNA modification"/>
    <property type="evidence" value="ECO:0007669"/>
    <property type="project" value="UniProtKB-UniRule"/>
</dbReference>
<comment type="subcellular location">
    <subcellularLocation>
        <location evidence="1 8">Cytoplasm</location>
    </subcellularLocation>
</comment>
<evidence type="ECO:0000256" key="3">
    <source>
        <dbReference type="ARBA" id="ARBA00022598"/>
    </source>
</evidence>
<keyword evidence="4 8" id="KW-0819">tRNA processing</keyword>
<dbReference type="InterPro" id="IPR012795">
    <property type="entry name" value="tRNA_Ile_lys_synt_N"/>
</dbReference>
<keyword evidence="11" id="KW-1185">Reference proteome</keyword>
<dbReference type="EMBL" id="PYGI01000021">
    <property type="protein sequence ID" value="PSL11957.1"/>
    <property type="molecule type" value="Genomic_DNA"/>
</dbReference>
<dbReference type="GO" id="GO:0032267">
    <property type="term" value="F:tRNA(Ile)-lysidine synthase activity"/>
    <property type="evidence" value="ECO:0007669"/>
    <property type="project" value="UniProtKB-EC"/>
</dbReference>
<dbReference type="NCBIfam" id="TIGR02432">
    <property type="entry name" value="lysidine_TilS_N"/>
    <property type="match status" value="1"/>
</dbReference>
<dbReference type="Proteomes" id="UP000242133">
    <property type="component" value="Unassembled WGS sequence"/>
</dbReference>